<proteinExistence type="predicted"/>
<accession>A0A7V3RH33</accession>
<dbReference type="EMBL" id="DTOZ01000089">
    <property type="protein sequence ID" value="HGE78059.1"/>
    <property type="molecule type" value="Genomic_DNA"/>
</dbReference>
<gene>
    <name evidence="1" type="ORF">ENX68_03545</name>
</gene>
<organism evidence="1">
    <name type="scientific">candidate division WOR-3 bacterium</name>
    <dbReference type="NCBI Taxonomy" id="2052148"/>
    <lineage>
        <taxon>Bacteria</taxon>
        <taxon>Bacteria division WOR-3</taxon>
    </lineage>
</organism>
<dbReference type="AlphaFoldDB" id="A0A7V3RH33"/>
<sequence length="105" mass="12749">MTLFSNPPYVKINFEYNYFLTQENYIFRARYFTPKDIELIKDIIQTYGAKGRSKISQVIYEELNWRQVNGRLKDVACREALRKMAYRGIYTIFWEKLSNYFFIAD</sequence>
<evidence type="ECO:0000313" key="1">
    <source>
        <dbReference type="EMBL" id="HGE78059.1"/>
    </source>
</evidence>
<comment type="caution">
    <text evidence="1">The sequence shown here is derived from an EMBL/GenBank/DDBJ whole genome shotgun (WGS) entry which is preliminary data.</text>
</comment>
<name>A0A7V3RH33_UNCW3</name>
<protein>
    <submittedName>
        <fullName evidence="1">Uncharacterized protein</fullName>
    </submittedName>
</protein>
<reference evidence="1" key="1">
    <citation type="journal article" date="2020" name="mSystems">
        <title>Genome- and Community-Level Interaction Insights into Carbon Utilization and Element Cycling Functions of Hydrothermarchaeota in Hydrothermal Sediment.</title>
        <authorList>
            <person name="Zhou Z."/>
            <person name="Liu Y."/>
            <person name="Xu W."/>
            <person name="Pan J."/>
            <person name="Luo Z.H."/>
            <person name="Li M."/>
        </authorList>
    </citation>
    <scope>NUCLEOTIDE SEQUENCE [LARGE SCALE GENOMIC DNA]</scope>
    <source>
        <strain evidence="1">SpSt-961</strain>
    </source>
</reference>